<evidence type="ECO:0000313" key="3">
    <source>
        <dbReference type="Proteomes" id="UP000325291"/>
    </source>
</evidence>
<keyword evidence="3" id="KW-1185">Reference proteome</keyword>
<gene>
    <name evidence="2" type="ORF">FLO80_07410</name>
</gene>
<dbReference type="SUPFAM" id="SSF56601">
    <property type="entry name" value="beta-lactamase/transpeptidase-like"/>
    <property type="match status" value="1"/>
</dbReference>
<evidence type="ECO:0000259" key="1">
    <source>
        <dbReference type="Pfam" id="PF00144"/>
    </source>
</evidence>
<organism evidence="2 3">
    <name type="scientific">Aquicoccus porphyridii</name>
    <dbReference type="NCBI Taxonomy" id="1852029"/>
    <lineage>
        <taxon>Bacteria</taxon>
        <taxon>Pseudomonadati</taxon>
        <taxon>Pseudomonadota</taxon>
        <taxon>Alphaproteobacteria</taxon>
        <taxon>Rhodobacterales</taxon>
        <taxon>Paracoccaceae</taxon>
        <taxon>Aquicoccus</taxon>
    </lineage>
</organism>
<reference evidence="2 3" key="1">
    <citation type="submission" date="2019-07" db="EMBL/GenBank/DDBJ databases">
        <title>Aquicoccus porphyridii gen. nov., sp. nov., isolated from a small marine red alga, Porphyridium marinum.</title>
        <authorList>
            <person name="Liu L."/>
        </authorList>
    </citation>
    <scope>NUCLEOTIDE SEQUENCE [LARGE SCALE GENOMIC DNA]</scope>
    <source>
        <strain evidence="2 3">L1 8-17</strain>
    </source>
</reference>
<dbReference type="InterPro" id="IPR001466">
    <property type="entry name" value="Beta-lactam-related"/>
</dbReference>
<name>A0A5A9ZIU5_9RHOB</name>
<dbReference type="InterPro" id="IPR050789">
    <property type="entry name" value="Diverse_Enzym_Activities"/>
</dbReference>
<sequence length="381" mass="41291">MVRNRESGRYTGSSLLIFRDGQEAYFGCDGQRSVAQGLPYARDTIARIYSMTKPVVSAVLAMLMERGLVRLEDRLSDYIPGFADCHALLPGATDEAQVEKVPSPTLTQCLTHTSGLTYGFNPGLAARIYEREKVDFGPRMGVLADMCDHTAAQPLAFRPGTKWEYSVGIDVIGRVIEIVTGQPLDRVLREMVFDPLGMADTGFCVPAGKQARLADCYTKTPDDPLALLDPAGKSAFAEERVSMFSGGGGLVSTLDDYMRFGEMLRRGGELDGVRLLGPRTVAFMRRNFLPGDIASLGAESFMEMPMAGMGFGLGGGVLLDPALARMPGSVGDFGWGGMASTYFWTDPVERLTVVYFTQLVPSSSYPSRVELKALVQAALVD</sequence>
<evidence type="ECO:0000313" key="2">
    <source>
        <dbReference type="EMBL" id="KAA0916882.1"/>
    </source>
</evidence>
<dbReference type="Gene3D" id="3.40.710.10">
    <property type="entry name" value="DD-peptidase/beta-lactamase superfamily"/>
    <property type="match status" value="1"/>
</dbReference>
<dbReference type="AlphaFoldDB" id="A0A5A9ZIU5"/>
<dbReference type="EMBL" id="VINQ01000004">
    <property type="protein sequence ID" value="KAA0916882.1"/>
    <property type="molecule type" value="Genomic_DNA"/>
</dbReference>
<feature type="domain" description="Beta-lactamase-related" evidence="1">
    <location>
        <begin position="6"/>
        <end position="374"/>
    </location>
</feature>
<dbReference type="PANTHER" id="PTHR43283:SF3">
    <property type="entry name" value="BETA-LACTAMASE FAMILY PROTEIN (AFU_ORTHOLOGUE AFUA_5G07500)"/>
    <property type="match status" value="1"/>
</dbReference>
<dbReference type="PANTHER" id="PTHR43283">
    <property type="entry name" value="BETA-LACTAMASE-RELATED"/>
    <property type="match status" value="1"/>
</dbReference>
<protein>
    <submittedName>
        <fullName evidence="2">Beta-lactamase family protein</fullName>
    </submittedName>
</protein>
<comment type="caution">
    <text evidence="2">The sequence shown here is derived from an EMBL/GenBank/DDBJ whole genome shotgun (WGS) entry which is preliminary data.</text>
</comment>
<dbReference type="InterPro" id="IPR012338">
    <property type="entry name" value="Beta-lactam/transpept-like"/>
</dbReference>
<accession>A0A5A9ZIU5</accession>
<dbReference type="Pfam" id="PF00144">
    <property type="entry name" value="Beta-lactamase"/>
    <property type="match status" value="1"/>
</dbReference>
<proteinExistence type="predicted"/>
<dbReference type="Proteomes" id="UP000325291">
    <property type="component" value="Unassembled WGS sequence"/>
</dbReference>